<protein>
    <submittedName>
        <fullName evidence="4">Uncharacterized protein</fullName>
    </submittedName>
</protein>
<keyword evidence="2" id="KW-0472">Membrane</keyword>
<comment type="caution">
    <text evidence="4">The sequence shown here is derived from an EMBL/GenBank/DDBJ whole genome shotgun (WGS) entry which is preliminary data.</text>
</comment>
<evidence type="ECO:0000256" key="3">
    <source>
        <dbReference type="SAM" id="SignalP"/>
    </source>
</evidence>
<organism evidence="4 5">
    <name type="scientific">Neoarthrinium moseri</name>
    <dbReference type="NCBI Taxonomy" id="1658444"/>
    <lineage>
        <taxon>Eukaryota</taxon>
        <taxon>Fungi</taxon>
        <taxon>Dikarya</taxon>
        <taxon>Ascomycota</taxon>
        <taxon>Pezizomycotina</taxon>
        <taxon>Sordariomycetes</taxon>
        <taxon>Xylariomycetidae</taxon>
        <taxon>Amphisphaeriales</taxon>
        <taxon>Apiosporaceae</taxon>
        <taxon>Neoarthrinium</taxon>
    </lineage>
</organism>
<name>A0A9P9WHT3_9PEZI</name>
<feature type="signal peptide" evidence="3">
    <location>
        <begin position="1"/>
        <end position="16"/>
    </location>
</feature>
<feature type="region of interest" description="Disordered" evidence="1">
    <location>
        <begin position="203"/>
        <end position="233"/>
    </location>
</feature>
<evidence type="ECO:0000313" key="5">
    <source>
        <dbReference type="Proteomes" id="UP000829685"/>
    </source>
</evidence>
<keyword evidence="5" id="KW-1185">Reference proteome</keyword>
<feature type="transmembrane region" description="Helical" evidence="2">
    <location>
        <begin position="236"/>
        <end position="260"/>
    </location>
</feature>
<dbReference type="Proteomes" id="UP000829685">
    <property type="component" value="Unassembled WGS sequence"/>
</dbReference>
<sequence length="375" mass="40364">MRLAIFLISALCGVDAAWLRWTEDSNPSWKPPRETASATLDGASGWTPRPTQAPGVKSEGEAVLELLRRDTFTTTNWTNSETCGWVSGSSSYPWTCGNGDYQPFYVSCFDFEASQAGSCDSLGSATGCCQSSQNPACVTYIWTGLPVRSMFRCGTSTAVTSILDEPQFVIDASISASRSSESAASASSESAARESSLASEASKSLGASGTGAGATATSDPLKTSPTTSSTTNTTNVGAIVGAVVGSLLGLLLLLLLLYCCCCRRRNKTKKNTYNLSWKKKNNEKTTVYGSRREERSEERKKHGRKGSGEKRQKPRRRDDEEAYAPAEREYYSKPYPDPPAVAHLHGGGTTVYAPQYHFHLGGNSDVESRGDSIEK</sequence>
<accession>A0A9P9WHT3</accession>
<proteinExistence type="predicted"/>
<keyword evidence="2" id="KW-1133">Transmembrane helix</keyword>
<dbReference type="AlphaFoldDB" id="A0A9P9WHT3"/>
<reference evidence="4" key="1">
    <citation type="submission" date="2021-03" db="EMBL/GenBank/DDBJ databases">
        <title>Revisited historic fungal species revealed as producer of novel bioactive compounds through whole genome sequencing and comparative genomics.</title>
        <authorList>
            <person name="Vignolle G.A."/>
            <person name="Hochenegger N."/>
            <person name="Mach R.L."/>
            <person name="Mach-Aigner A.R."/>
            <person name="Javad Rahimi M."/>
            <person name="Salim K.A."/>
            <person name="Chan C.M."/>
            <person name="Lim L.B.L."/>
            <person name="Cai F."/>
            <person name="Druzhinina I.S."/>
            <person name="U'Ren J.M."/>
            <person name="Derntl C."/>
        </authorList>
    </citation>
    <scope>NUCLEOTIDE SEQUENCE</scope>
    <source>
        <strain evidence="4">TUCIM 5799</strain>
    </source>
</reference>
<keyword evidence="2" id="KW-0812">Transmembrane</keyword>
<feature type="compositionally biased region" description="Basic and acidic residues" evidence="1">
    <location>
        <begin position="290"/>
        <end position="319"/>
    </location>
</feature>
<feature type="region of interest" description="Disordered" evidence="1">
    <location>
        <begin position="284"/>
        <end position="375"/>
    </location>
</feature>
<feature type="chain" id="PRO_5040463393" evidence="3">
    <location>
        <begin position="17"/>
        <end position="375"/>
    </location>
</feature>
<evidence type="ECO:0000313" key="4">
    <source>
        <dbReference type="EMBL" id="KAI1864161.1"/>
    </source>
</evidence>
<feature type="compositionally biased region" description="Basic and acidic residues" evidence="1">
    <location>
        <begin position="366"/>
        <end position="375"/>
    </location>
</feature>
<feature type="region of interest" description="Disordered" evidence="1">
    <location>
        <begin position="25"/>
        <end position="58"/>
    </location>
</feature>
<dbReference type="EMBL" id="JAFIMR010000024">
    <property type="protein sequence ID" value="KAI1864161.1"/>
    <property type="molecule type" value="Genomic_DNA"/>
</dbReference>
<evidence type="ECO:0000256" key="2">
    <source>
        <dbReference type="SAM" id="Phobius"/>
    </source>
</evidence>
<gene>
    <name evidence="4" type="ORF">JX265_008532</name>
</gene>
<evidence type="ECO:0000256" key="1">
    <source>
        <dbReference type="SAM" id="MobiDB-lite"/>
    </source>
</evidence>
<keyword evidence="3" id="KW-0732">Signal</keyword>